<feature type="region of interest" description="Disordered" evidence="1">
    <location>
        <begin position="63"/>
        <end position="87"/>
    </location>
</feature>
<dbReference type="EMBL" id="PP882867">
    <property type="protein sequence ID" value="XBW75320.1"/>
    <property type="molecule type" value="Genomic_DNA"/>
</dbReference>
<sequence length="116" mass="12935">MAEMQIELELGPMMRRALITGLADMIDALPQYRFAVILELLKRDAISRTMIAEALGEAAIREHKADEEDQKTYDANKGEGCEPPDEKSWDEIMLEVLAELRDTPGGRAEVTDDGAE</sequence>
<evidence type="ECO:0000313" key="2">
    <source>
        <dbReference type="EMBL" id="XBW75320.1"/>
    </source>
</evidence>
<reference evidence="2" key="1">
    <citation type="submission" date="2024-06" db="EMBL/GenBank/DDBJ databases">
        <authorList>
            <person name="Lu L."/>
            <person name="Wei N."/>
            <person name="Zhang R."/>
        </authorList>
    </citation>
    <scope>NUCLEOTIDE SEQUENCE</scope>
</reference>
<proteinExistence type="predicted"/>
<evidence type="ECO:0000256" key="1">
    <source>
        <dbReference type="SAM" id="MobiDB-lite"/>
    </source>
</evidence>
<accession>A0AAU7VGS5</accession>
<gene>
    <name evidence="2" type="ORF">vBDshSR26L_5</name>
</gene>
<organism evidence="2">
    <name type="scientific">Dinoroseobacter phage vB_DshS_R26L</name>
    <dbReference type="NCBI Taxonomy" id="3161158"/>
    <lineage>
        <taxon>Viruses</taxon>
        <taxon>Duplodnaviria</taxon>
        <taxon>Heunggongvirae</taxon>
        <taxon>Uroviricota</taxon>
        <taxon>Caudoviricetes</taxon>
        <taxon>Nanhaivirus</taxon>
    </lineage>
</organism>
<name>A0AAU7VGS5_9CAUD</name>
<protein>
    <submittedName>
        <fullName evidence="2">Uncharacterized protein</fullName>
    </submittedName>
</protein>